<reference evidence="1" key="1">
    <citation type="submission" date="2021-05" db="EMBL/GenBank/DDBJ databases">
        <authorList>
            <person name="Pietrasiak N."/>
            <person name="Ward R."/>
            <person name="Stajich J.E."/>
            <person name="Kurbessoian T."/>
        </authorList>
    </citation>
    <scope>NUCLEOTIDE SEQUENCE</scope>
    <source>
        <strain evidence="1">GSE-TBD4-15B</strain>
    </source>
</reference>
<evidence type="ECO:0000313" key="1">
    <source>
        <dbReference type="EMBL" id="MBW4466890.1"/>
    </source>
</evidence>
<dbReference type="EMBL" id="JAHHHV010000071">
    <property type="protein sequence ID" value="MBW4466890.1"/>
    <property type="molecule type" value="Genomic_DNA"/>
</dbReference>
<dbReference type="Proteomes" id="UP000707356">
    <property type="component" value="Unassembled WGS sequence"/>
</dbReference>
<dbReference type="AlphaFoldDB" id="A0A951U5R3"/>
<comment type="caution">
    <text evidence="1">The sequence shown here is derived from an EMBL/GenBank/DDBJ whole genome shotgun (WGS) entry which is preliminary data.</text>
</comment>
<proteinExistence type="predicted"/>
<protein>
    <submittedName>
        <fullName evidence="1">Uncharacterized protein</fullName>
    </submittedName>
</protein>
<accession>A0A951U5R3</accession>
<gene>
    <name evidence="1" type="ORF">KME07_15810</name>
</gene>
<name>A0A951U5R3_9CYAN</name>
<evidence type="ECO:0000313" key="2">
    <source>
        <dbReference type="Proteomes" id="UP000707356"/>
    </source>
</evidence>
<organism evidence="1 2">
    <name type="scientific">Pegethrix bostrychoides GSE-TBD4-15B</name>
    <dbReference type="NCBI Taxonomy" id="2839662"/>
    <lineage>
        <taxon>Bacteria</taxon>
        <taxon>Bacillati</taxon>
        <taxon>Cyanobacteriota</taxon>
        <taxon>Cyanophyceae</taxon>
        <taxon>Oculatellales</taxon>
        <taxon>Oculatellaceae</taxon>
        <taxon>Pegethrix</taxon>
    </lineage>
</organism>
<reference evidence="1" key="2">
    <citation type="journal article" date="2022" name="Microbiol. Resour. Announc.">
        <title>Metagenome Sequencing to Explore Phylogenomics of Terrestrial Cyanobacteria.</title>
        <authorList>
            <person name="Ward R.D."/>
            <person name="Stajich J.E."/>
            <person name="Johansen J.R."/>
            <person name="Huntemann M."/>
            <person name="Clum A."/>
            <person name="Foster B."/>
            <person name="Foster B."/>
            <person name="Roux S."/>
            <person name="Palaniappan K."/>
            <person name="Varghese N."/>
            <person name="Mukherjee S."/>
            <person name="Reddy T.B.K."/>
            <person name="Daum C."/>
            <person name="Copeland A."/>
            <person name="Chen I.A."/>
            <person name="Ivanova N.N."/>
            <person name="Kyrpides N.C."/>
            <person name="Shapiro N."/>
            <person name="Eloe-Fadrosh E.A."/>
            <person name="Pietrasiak N."/>
        </authorList>
    </citation>
    <scope>NUCLEOTIDE SEQUENCE</scope>
    <source>
        <strain evidence="1">GSE-TBD4-15B</strain>
    </source>
</reference>
<sequence>MVRIVNGQEVDTELDISHLVIEDDALLRVWRISPLGYSELTLEQGITEVGESVWLARVGLGLTLWEGEFEEPVMRLWMRWCNQQGQVILTGAERADTEQQRAERLAERLRAMGVNPDELDEV</sequence>